<feature type="domain" description="DUF6924" evidence="1">
    <location>
        <begin position="54"/>
        <end position="146"/>
    </location>
</feature>
<dbReference type="OrthoDB" id="2999570at2759"/>
<proteinExistence type="predicted"/>
<name>A0A8H5CAK1_9AGAR</name>
<organism evidence="2 3">
    <name type="scientific">Tetrapyrgos nigripes</name>
    <dbReference type="NCBI Taxonomy" id="182062"/>
    <lineage>
        <taxon>Eukaryota</taxon>
        <taxon>Fungi</taxon>
        <taxon>Dikarya</taxon>
        <taxon>Basidiomycota</taxon>
        <taxon>Agaricomycotina</taxon>
        <taxon>Agaricomycetes</taxon>
        <taxon>Agaricomycetidae</taxon>
        <taxon>Agaricales</taxon>
        <taxon>Marasmiineae</taxon>
        <taxon>Marasmiaceae</taxon>
        <taxon>Tetrapyrgos</taxon>
    </lineage>
</organism>
<dbReference type="AlphaFoldDB" id="A0A8H5CAK1"/>
<evidence type="ECO:0000313" key="3">
    <source>
        <dbReference type="Proteomes" id="UP000559256"/>
    </source>
</evidence>
<dbReference type="Proteomes" id="UP000559256">
    <property type="component" value="Unassembled WGS sequence"/>
</dbReference>
<evidence type="ECO:0000313" key="2">
    <source>
        <dbReference type="EMBL" id="KAF5337576.1"/>
    </source>
</evidence>
<reference evidence="2 3" key="1">
    <citation type="journal article" date="2020" name="ISME J.">
        <title>Uncovering the hidden diversity of litter-decomposition mechanisms in mushroom-forming fungi.</title>
        <authorList>
            <person name="Floudas D."/>
            <person name="Bentzer J."/>
            <person name="Ahren D."/>
            <person name="Johansson T."/>
            <person name="Persson P."/>
            <person name="Tunlid A."/>
        </authorList>
    </citation>
    <scope>NUCLEOTIDE SEQUENCE [LARGE SCALE GENOMIC DNA]</scope>
    <source>
        <strain evidence="2 3">CBS 291.85</strain>
    </source>
</reference>
<dbReference type="Pfam" id="PF21962">
    <property type="entry name" value="DUF6924"/>
    <property type="match status" value="1"/>
</dbReference>
<sequence length="157" mass="17591">MPQRNIALYVSSSAVTPELRAQIQQNFDTAPSAGGTSHRPGYIELVPDSDGWSVGMSPENIHRKHSEDYVPRYPRKPVVIMDERTAQDRSVLVVAPILDADTDQFKHMELRFVPSRVPDAAMNLEIGNQTLEEYASHVDEDGIFRWFKGSTVPNPDA</sequence>
<comment type="caution">
    <text evidence="2">The sequence shown here is derived from an EMBL/GenBank/DDBJ whole genome shotgun (WGS) entry which is preliminary data.</text>
</comment>
<keyword evidence="3" id="KW-1185">Reference proteome</keyword>
<dbReference type="InterPro" id="IPR053832">
    <property type="entry name" value="DUF6924"/>
</dbReference>
<evidence type="ECO:0000259" key="1">
    <source>
        <dbReference type="Pfam" id="PF21962"/>
    </source>
</evidence>
<dbReference type="EMBL" id="JAACJM010000214">
    <property type="protein sequence ID" value="KAF5337576.1"/>
    <property type="molecule type" value="Genomic_DNA"/>
</dbReference>
<accession>A0A8H5CAK1</accession>
<protein>
    <recommendedName>
        <fullName evidence="1">DUF6924 domain-containing protein</fullName>
    </recommendedName>
</protein>
<gene>
    <name evidence="2" type="ORF">D9758_016839</name>
</gene>